<evidence type="ECO:0000313" key="1">
    <source>
        <dbReference type="EMBL" id="TRW27548.1"/>
    </source>
</evidence>
<reference evidence="1 2" key="1">
    <citation type="submission" date="2019-07" db="EMBL/GenBank/DDBJ databases">
        <title>Flavobacterium sp. nov., isolated from glacier ice.</title>
        <authorList>
            <person name="Liu Q."/>
            <person name="Xin Y.-H."/>
        </authorList>
    </citation>
    <scope>NUCLEOTIDE SEQUENCE [LARGE SCALE GENOMIC DNA]</scope>
    <source>
        <strain evidence="1 2">ZT4R6</strain>
    </source>
</reference>
<dbReference type="Proteomes" id="UP000320643">
    <property type="component" value="Unassembled WGS sequence"/>
</dbReference>
<organism evidence="1 2">
    <name type="scientific">Flavobacterium zepuense</name>
    <dbReference type="NCBI Taxonomy" id="2593302"/>
    <lineage>
        <taxon>Bacteria</taxon>
        <taxon>Pseudomonadati</taxon>
        <taxon>Bacteroidota</taxon>
        <taxon>Flavobacteriia</taxon>
        <taxon>Flavobacteriales</taxon>
        <taxon>Flavobacteriaceae</taxon>
        <taxon>Flavobacterium</taxon>
    </lineage>
</organism>
<proteinExistence type="predicted"/>
<keyword evidence="2" id="KW-1185">Reference proteome</keyword>
<protein>
    <submittedName>
        <fullName evidence="1">Uncharacterized protein</fullName>
    </submittedName>
</protein>
<accession>A0A552VAN8</accession>
<gene>
    <name evidence="1" type="ORF">FMM05_02600</name>
</gene>
<sequence length="153" mass="17813">MTIISCCIIKLFITQQEINANYTSWAKAVSNEIIPKKYLIKNSLGNFIKDVDVFVKMDNSICIYKCPNDIFVVIEKDDSFIKKGVIFYQNIYIMEGNKVSMTAYPCSYNYKIMVENNQISINLNYIYRTKFSVKLSYQNHKIILVNQKGAFTH</sequence>
<dbReference type="AlphaFoldDB" id="A0A552VAN8"/>
<evidence type="ECO:0000313" key="2">
    <source>
        <dbReference type="Proteomes" id="UP000320643"/>
    </source>
</evidence>
<name>A0A552VAN8_9FLAO</name>
<dbReference type="RefSeq" id="WP_143371776.1">
    <property type="nucleotide sequence ID" value="NZ_VJVZ01000001.1"/>
</dbReference>
<comment type="caution">
    <text evidence="1">The sequence shown here is derived from an EMBL/GenBank/DDBJ whole genome shotgun (WGS) entry which is preliminary data.</text>
</comment>
<dbReference type="EMBL" id="VJVZ01000001">
    <property type="protein sequence ID" value="TRW27548.1"/>
    <property type="molecule type" value="Genomic_DNA"/>
</dbReference>